<evidence type="ECO:0000313" key="9">
    <source>
        <dbReference type="Proteomes" id="UP000233551"/>
    </source>
</evidence>
<reference evidence="8 9" key="1">
    <citation type="submission" date="2017-11" db="EMBL/GenBank/DDBJ databases">
        <title>De-novo sequencing of pomegranate (Punica granatum L.) genome.</title>
        <authorList>
            <person name="Akparov Z."/>
            <person name="Amiraslanov A."/>
            <person name="Hajiyeva S."/>
            <person name="Abbasov M."/>
            <person name="Kaur K."/>
            <person name="Hamwieh A."/>
            <person name="Solovyev V."/>
            <person name="Salamov A."/>
            <person name="Braich B."/>
            <person name="Kosarev P."/>
            <person name="Mahmoud A."/>
            <person name="Hajiyev E."/>
            <person name="Babayeva S."/>
            <person name="Izzatullayeva V."/>
            <person name="Mammadov A."/>
            <person name="Mammadov A."/>
            <person name="Sharifova S."/>
            <person name="Ojaghi J."/>
            <person name="Eynullazada K."/>
            <person name="Bayramov B."/>
            <person name="Abdulazimova A."/>
            <person name="Shahmuradov I."/>
        </authorList>
    </citation>
    <scope>NUCLEOTIDE SEQUENCE [LARGE SCALE GENOMIC DNA]</scope>
    <source>
        <strain evidence="9">cv. AG2017</strain>
        <tissue evidence="8">Leaf</tissue>
    </source>
</reference>
<feature type="region of interest" description="Disordered" evidence="5">
    <location>
        <begin position="1013"/>
        <end position="1077"/>
    </location>
</feature>
<comment type="caution">
    <text evidence="8">The sequence shown here is derived from an EMBL/GenBank/DDBJ whole genome shotgun (WGS) entry which is preliminary data.</text>
</comment>
<dbReference type="PROSITE" id="PS50016">
    <property type="entry name" value="ZF_PHD_2"/>
    <property type="match status" value="1"/>
</dbReference>
<dbReference type="PANTHER" id="PTHR15315">
    <property type="entry name" value="RING FINGER PROTEIN 41, 151"/>
    <property type="match status" value="1"/>
</dbReference>
<dbReference type="InterPro" id="IPR013083">
    <property type="entry name" value="Znf_RING/FYVE/PHD"/>
</dbReference>
<feature type="region of interest" description="Disordered" evidence="5">
    <location>
        <begin position="370"/>
        <end position="468"/>
    </location>
</feature>
<dbReference type="Gene3D" id="3.30.40.10">
    <property type="entry name" value="Zinc/RING finger domain, C3HC4 (zinc finger)"/>
    <property type="match status" value="2"/>
</dbReference>
<dbReference type="InterPro" id="IPR017907">
    <property type="entry name" value="Znf_RING_CS"/>
</dbReference>
<feature type="region of interest" description="Disordered" evidence="5">
    <location>
        <begin position="875"/>
        <end position="901"/>
    </location>
</feature>
<feature type="compositionally biased region" description="Polar residues" evidence="5">
    <location>
        <begin position="399"/>
        <end position="409"/>
    </location>
</feature>
<feature type="region of interest" description="Disordered" evidence="5">
    <location>
        <begin position="659"/>
        <end position="712"/>
    </location>
</feature>
<keyword evidence="9" id="KW-1185">Reference proteome</keyword>
<keyword evidence="2 4" id="KW-0863">Zinc-finger</keyword>
<protein>
    <submittedName>
        <fullName evidence="8">Uncharacterized protein</fullName>
    </submittedName>
</protein>
<dbReference type="InterPro" id="IPR001965">
    <property type="entry name" value="Znf_PHD"/>
</dbReference>
<keyword evidence="1" id="KW-0479">Metal-binding</keyword>
<feature type="region of interest" description="Disordered" evidence="5">
    <location>
        <begin position="924"/>
        <end position="952"/>
    </location>
</feature>
<proteinExistence type="predicted"/>
<dbReference type="InterPro" id="IPR019787">
    <property type="entry name" value="Znf_PHD-finger"/>
</dbReference>
<feature type="compositionally biased region" description="Basic and acidic residues" evidence="5">
    <location>
        <begin position="1044"/>
        <end position="1059"/>
    </location>
</feature>
<dbReference type="InterPro" id="IPR001841">
    <property type="entry name" value="Znf_RING"/>
</dbReference>
<dbReference type="PANTHER" id="PTHR15315:SF26">
    <property type="entry name" value="E3 UBIQUITIN-PROTEIN LIGASE NRDP1"/>
    <property type="match status" value="1"/>
</dbReference>
<evidence type="ECO:0000256" key="1">
    <source>
        <dbReference type="ARBA" id="ARBA00022723"/>
    </source>
</evidence>
<feature type="region of interest" description="Disordered" evidence="5">
    <location>
        <begin position="1102"/>
        <end position="1150"/>
    </location>
</feature>
<evidence type="ECO:0000256" key="3">
    <source>
        <dbReference type="ARBA" id="ARBA00022833"/>
    </source>
</evidence>
<feature type="compositionally biased region" description="Polar residues" evidence="5">
    <location>
        <begin position="451"/>
        <end position="466"/>
    </location>
</feature>
<dbReference type="Pfam" id="PF00097">
    <property type="entry name" value="zf-C3HC4"/>
    <property type="match status" value="1"/>
</dbReference>
<gene>
    <name evidence="8" type="ORF">CRG98_027908</name>
</gene>
<dbReference type="PROSITE" id="PS50089">
    <property type="entry name" value="ZF_RING_2"/>
    <property type="match status" value="1"/>
</dbReference>
<organism evidence="8 9">
    <name type="scientific">Punica granatum</name>
    <name type="common">Pomegranate</name>
    <dbReference type="NCBI Taxonomy" id="22663"/>
    <lineage>
        <taxon>Eukaryota</taxon>
        <taxon>Viridiplantae</taxon>
        <taxon>Streptophyta</taxon>
        <taxon>Embryophyta</taxon>
        <taxon>Tracheophyta</taxon>
        <taxon>Spermatophyta</taxon>
        <taxon>Magnoliopsida</taxon>
        <taxon>eudicotyledons</taxon>
        <taxon>Gunneridae</taxon>
        <taxon>Pentapetalae</taxon>
        <taxon>rosids</taxon>
        <taxon>malvids</taxon>
        <taxon>Myrtales</taxon>
        <taxon>Lythraceae</taxon>
        <taxon>Punica</taxon>
    </lineage>
</organism>
<accession>A0A2I0J687</accession>
<evidence type="ECO:0000256" key="4">
    <source>
        <dbReference type="PROSITE-ProRule" id="PRU00175"/>
    </source>
</evidence>
<dbReference type="PROSITE" id="PS00518">
    <property type="entry name" value="ZF_RING_1"/>
    <property type="match status" value="1"/>
</dbReference>
<feature type="compositionally biased region" description="Basic residues" evidence="5">
    <location>
        <begin position="427"/>
        <end position="440"/>
    </location>
</feature>
<dbReference type="SUPFAM" id="SSF57903">
    <property type="entry name" value="FYVE/PHD zinc finger"/>
    <property type="match status" value="1"/>
</dbReference>
<dbReference type="GO" id="GO:0016567">
    <property type="term" value="P:protein ubiquitination"/>
    <property type="evidence" value="ECO:0007669"/>
    <property type="project" value="TreeGrafter"/>
</dbReference>
<evidence type="ECO:0000259" key="7">
    <source>
        <dbReference type="PROSITE" id="PS50089"/>
    </source>
</evidence>
<evidence type="ECO:0000256" key="5">
    <source>
        <dbReference type="SAM" id="MobiDB-lite"/>
    </source>
</evidence>
<evidence type="ECO:0000256" key="2">
    <source>
        <dbReference type="ARBA" id="ARBA00022771"/>
    </source>
</evidence>
<evidence type="ECO:0000259" key="6">
    <source>
        <dbReference type="PROSITE" id="PS50016"/>
    </source>
</evidence>
<dbReference type="SMART" id="SM00249">
    <property type="entry name" value="PHD"/>
    <property type="match status" value="1"/>
</dbReference>
<dbReference type="EMBL" id="PGOL01001995">
    <property type="protein sequence ID" value="PKI51745.1"/>
    <property type="molecule type" value="Genomic_DNA"/>
</dbReference>
<feature type="compositionally biased region" description="Acidic residues" evidence="5">
    <location>
        <begin position="1060"/>
        <end position="1073"/>
    </location>
</feature>
<keyword evidence="3" id="KW-0862">Zinc</keyword>
<feature type="compositionally biased region" description="Polar residues" evidence="5">
    <location>
        <begin position="679"/>
        <end position="689"/>
    </location>
</feature>
<sequence>MELDLVTTSVSENEAFEVDNCNEAADLEAETCGLCMEVVIDRGLLDCCQHWFCFACIDNWATITNLCPLCQNEFQLITCVPVYDTVGSSRSEEESFTREDDWCVEGKNNTLSFQSYYIDENAVVCLDGNGCKIRTGSATAEGDSCLDTSIACDSCDIWYHAFCVGFNPEDTSESTWLCPRCTGQTLRESKANFPESGNSSCQENAANLVENSSGRKLSVSVADAGETAIVVSMVTGDHSVEGSNAISSPAIDVREHKTEAIQGISEFGGDEMGKPVVESGKIMPKLEYEDLGLSLSDAPFSFPSSIASSKLKENSDFHVQSEPSMDSSHDSLGKIDTSVIGNKLSESGCGVELHLGFSTASSSGIGGMKISGTDNRVGEEVSSHTLSNDTIVKDDRSTVDSQNTVIKTNGTKKRRADPSEGNEESKAKRKAKTKARYAKRSRPEGKVDPENCSTLVPGNDMQQSRETSPDIMSIVQGSEANLLKASSLRVKKIMRRSIEDKESSTVVQKLRKEIRETVRNRAAEELGENLFDPKLLAAFRAVVTGPKAEPAIKLPPLPLKARRSLLQKGKVRESLTKKIYGTSNGRRKRAWDRDCEVEFWKYRCTRTTGPEKIETLKSVLSLLRNGPEKSGTMKESEQKTENSILSRLYLADTSVLPRKDDIKPLSNHENATDSDERNAQNISGTTAKQSLAVKSAETSEGGLNSPSNVNRNSSSLIKVPAIKRAEGPVVSSLGTSSKKENTERGGDAKIDKRKWALQLLARKTASAEKGASAGGGDAAILKGNYPLLAQLPIDMRSTPAPSRYNKIPLSVRQTQLYRLTEHFLKKANLTSLCRNVETELAVADAVNIEKLVADRSNSKLVYVNLCAQELLHRSDNTQSNDTPEESNHSSPHQAAPTEKIEEEGIDKLSEPEVEAALRATGLLSDSPLGSPNCKTVSEDGNELYKDSREDEPENILELDSNPELDIYGDFEYDLGDEDYVGASAIKVSMPQPEEGEAKMKVVFSTFHSERLTDTVESTGSELVQNESSSPLEIDTSKGTLSVEDGSKKLVESDKLLSREGDEEPSAAECEELYGPEKEPLINKFSEGLSENEISGYNKSSELDKAAKQSGGQSIHEESAGGKEFDGDSQSQTNKNDGEDEEKANIDVGKQSSGVNSITKKVEAYIKEHIRPLCKSGVVSPEQYRWAVSKTTDKVMRYHSKAKSANFLIKEGEKFLFKGVYESGGEVEGEGISGTCTEFLQNPSSSSLHLPRSQTQSKTAEVPIPSFQVHDGPDFYVAICCYYQSKGRFLESGYVQLLYLIIRASQIDAS</sequence>
<dbReference type="STRING" id="22663.A0A2I0J687"/>
<dbReference type="InterPro" id="IPR018957">
    <property type="entry name" value="Znf_C3HC4_RING-type"/>
</dbReference>
<dbReference type="SMART" id="SM00184">
    <property type="entry name" value="RING"/>
    <property type="match status" value="1"/>
</dbReference>
<feature type="compositionally biased region" description="Polar residues" evidence="5">
    <location>
        <begin position="1014"/>
        <end position="1030"/>
    </location>
</feature>
<dbReference type="InterPro" id="IPR011011">
    <property type="entry name" value="Znf_FYVE_PHD"/>
</dbReference>
<dbReference type="SUPFAM" id="SSF57850">
    <property type="entry name" value="RING/U-box"/>
    <property type="match status" value="1"/>
</dbReference>
<dbReference type="Proteomes" id="UP000233551">
    <property type="component" value="Unassembled WGS sequence"/>
</dbReference>
<feature type="domain" description="PHD-type" evidence="6">
    <location>
        <begin position="64"/>
        <end position="184"/>
    </location>
</feature>
<feature type="domain" description="RING-type" evidence="7">
    <location>
        <begin position="32"/>
        <end position="71"/>
    </location>
</feature>
<feature type="compositionally biased region" description="Basic and acidic residues" evidence="5">
    <location>
        <begin position="1114"/>
        <end position="1125"/>
    </location>
</feature>
<dbReference type="Pfam" id="PF00628">
    <property type="entry name" value="PHD"/>
    <property type="match status" value="1"/>
</dbReference>
<dbReference type="GO" id="GO:0061630">
    <property type="term" value="F:ubiquitin protein ligase activity"/>
    <property type="evidence" value="ECO:0007669"/>
    <property type="project" value="TreeGrafter"/>
</dbReference>
<dbReference type="GO" id="GO:0008270">
    <property type="term" value="F:zinc ion binding"/>
    <property type="evidence" value="ECO:0007669"/>
    <property type="project" value="UniProtKB-KW"/>
</dbReference>
<evidence type="ECO:0000313" key="8">
    <source>
        <dbReference type="EMBL" id="PKI51745.1"/>
    </source>
</evidence>
<name>A0A2I0J687_PUNGR</name>